<reference evidence="6 7" key="1">
    <citation type="submission" date="2014-07" db="EMBL/GenBank/DDBJ databases">
        <title>Draft Genome Sequences of Environmental Pseudomonas syringae strains.</title>
        <authorList>
            <person name="Baltrus D.A."/>
            <person name="Berge O."/>
            <person name="Morris C."/>
        </authorList>
    </citation>
    <scope>NUCLEOTIDE SEQUENCE [LARGE SCALE GENOMIC DNA]</scope>
    <source>
        <strain evidence="6 7">GAW0119</strain>
    </source>
</reference>
<feature type="region of interest" description="Disordered" evidence="4">
    <location>
        <begin position="41"/>
        <end position="64"/>
    </location>
</feature>
<proteinExistence type="predicted"/>
<keyword evidence="2" id="KW-0408">Iron</keyword>
<dbReference type="EMBL" id="JPQU01000022">
    <property type="protein sequence ID" value="KFE57035.1"/>
    <property type="molecule type" value="Genomic_DNA"/>
</dbReference>
<name>A0A085VNM2_PSESX</name>
<dbReference type="PROSITE" id="PS51669">
    <property type="entry name" value="4FE4S_MOW_BIS_MGD"/>
    <property type="match status" value="1"/>
</dbReference>
<dbReference type="NCBIfam" id="NF041112">
    <property type="entry name" value="chap_CsgH_alph"/>
    <property type="match status" value="1"/>
</dbReference>
<comment type="caution">
    <text evidence="6">The sequence shown here is derived from an EMBL/GenBank/DDBJ whole genome shotgun (WGS) entry which is preliminary data.</text>
</comment>
<evidence type="ECO:0000313" key="7">
    <source>
        <dbReference type="Proteomes" id="UP000028631"/>
    </source>
</evidence>
<dbReference type="GO" id="GO:0016491">
    <property type="term" value="F:oxidoreductase activity"/>
    <property type="evidence" value="ECO:0007669"/>
    <property type="project" value="InterPro"/>
</dbReference>
<evidence type="ECO:0000256" key="4">
    <source>
        <dbReference type="SAM" id="MobiDB-lite"/>
    </source>
</evidence>
<organism evidence="6 7">
    <name type="scientific">Pseudomonas syringae</name>
    <dbReference type="NCBI Taxonomy" id="317"/>
    <lineage>
        <taxon>Bacteria</taxon>
        <taxon>Pseudomonadati</taxon>
        <taxon>Pseudomonadota</taxon>
        <taxon>Gammaproteobacteria</taxon>
        <taxon>Pseudomonadales</taxon>
        <taxon>Pseudomonadaceae</taxon>
        <taxon>Pseudomonas</taxon>
    </lineage>
</organism>
<keyword evidence="1" id="KW-0479">Metal-binding</keyword>
<evidence type="ECO:0000256" key="2">
    <source>
        <dbReference type="ARBA" id="ARBA00023004"/>
    </source>
</evidence>
<dbReference type="GO" id="GO:0046872">
    <property type="term" value="F:metal ion binding"/>
    <property type="evidence" value="ECO:0007669"/>
    <property type="project" value="UniProtKB-KW"/>
</dbReference>
<evidence type="ECO:0000256" key="3">
    <source>
        <dbReference type="ARBA" id="ARBA00023014"/>
    </source>
</evidence>
<dbReference type="GO" id="GO:0051536">
    <property type="term" value="F:iron-sulfur cluster binding"/>
    <property type="evidence" value="ECO:0007669"/>
    <property type="project" value="UniProtKB-KW"/>
</dbReference>
<protein>
    <recommendedName>
        <fullName evidence="5">4Fe-4S Mo/W bis-MGD-type domain-containing protein</fullName>
    </recommendedName>
</protein>
<dbReference type="InterPro" id="IPR006963">
    <property type="entry name" value="Mopterin_OxRdtase_4Fe-4S_dom"/>
</dbReference>
<evidence type="ECO:0000313" key="6">
    <source>
        <dbReference type="EMBL" id="KFE57035.1"/>
    </source>
</evidence>
<dbReference type="Gene3D" id="2.60.40.2420">
    <property type="match status" value="1"/>
</dbReference>
<dbReference type="Proteomes" id="UP000028631">
    <property type="component" value="Unassembled WGS sequence"/>
</dbReference>
<keyword evidence="7" id="KW-1185">Reference proteome</keyword>
<dbReference type="InterPro" id="IPR053722">
    <property type="entry name" value="Curli_assembly_CsgC/AgfC"/>
</dbReference>
<evidence type="ECO:0000259" key="5">
    <source>
        <dbReference type="PROSITE" id="PS51669"/>
    </source>
</evidence>
<dbReference type="RefSeq" id="WP_032626940.1">
    <property type="nucleotide sequence ID" value="NZ_JPQU01000022.1"/>
</dbReference>
<dbReference type="AlphaFoldDB" id="A0A085VNM2"/>
<dbReference type="InterPro" id="IPR047726">
    <property type="entry name" value="CsgH_dom"/>
</dbReference>
<dbReference type="PATRIC" id="fig|317.175.peg.1226"/>
<dbReference type="OrthoDB" id="6969697at2"/>
<keyword evidence="3" id="KW-0411">Iron-sulfur</keyword>
<gene>
    <name evidence="6" type="ORF">IV01_05835</name>
</gene>
<feature type="domain" description="4Fe-4S Mo/W bis-MGD-type" evidence="5">
    <location>
        <begin position="1"/>
        <end position="55"/>
    </location>
</feature>
<accession>A0A085VNM2</accession>
<sequence>MIDLSQLIVSIDAQRQGEVVLIRPQLQNPTPLTLQYRMTVSQRSASGTSSVNQSGDLQSGNNGSLISLSMPADATCQVRLEVFQDDRLVKTADSDCH</sequence>
<evidence type="ECO:0000256" key="1">
    <source>
        <dbReference type="ARBA" id="ARBA00022723"/>
    </source>
</evidence>